<evidence type="ECO:0000313" key="1">
    <source>
        <dbReference type="EMBL" id="KAG0445960.1"/>
    </source>
</evidence>
<sequence>MLSAYAKARQHHRQLLKRCLLFFSVACISLLHLPTVPLTSQLPSLHYRHPKFKLPFAQLQAPGWCSCSRDLDNQWLRRKLFECTTIWAQAGLSRLLSMGVIHEVKFSSLVWDIAGV</sequence>
<keyword evidence="3" id="KW-1185">Reference proteome</keyword>
<dbReference type="EMBL" id="JADCNL010000630">
    <property type="protein sequence ID" value="KAG0445960.1"/>
    <property type="molecule type" value="Genomic_DNA"/>
</dbReference>
<gene>
    <name evidence="1" type="ORF">HPP92_029071</name>
    <name evidence="2" type="ORF">HPP92_029082</name>
</gene>
<organism evidence="2 4">
    <name type="scientific">Vanilla planifolia</name>
    <name type="common">Vanilla</name>
    <dbReference type="NCBI Taxonomy" id="51239"/>
    <lineage>
        <taxon>Eukaryota</taxon>
        <taxon>Viridiplantae</taxon>
        <taxon>Streptophyta</taxon>
        <taxon>Embryophyta</taxon>
        <taxon>Tracheophyta</taxon>
        <taxon>Spermatophyta</taxon>
        <taxon>Magnoliopsida</taxon>
        <taxon>Liliopsida</taxon>
        <taxon>Asparagales</taxon>
        <taxon>Orchidaceae</taxon>
        <taxon>Vanilloideae</taxon>
        <taxon>Vanilleae</taxon>
        <taxon>Vanilla</taxon>
    </lineage>
</organism>
<evidence type="ECO:0000313" key="3">
    <source>
        <dbReference type="Proteomes" id="UP000636800"/>
    </source>
</evidence>
<evidence type="ECO:0000313" key="2">
    <source>
        <dbReference type="EMBL" id="KAG0445971.1"/>
    </source>
</evidence>
<name>A0A835P3M8_VANPL</name>
<proteinExistence type="predicted"/>
<protein>
    <submittedName>
        <fullName evidence="2">Uncharacterized protein</fullName>
    </submittedName>
</protein>
<evidence type="ECO:0000313" key="4">
    <source>
        <dbReference type="Proteomes" id="UP000639772"/>
    </source>
</evidence>
<dbReference type="Proteomes" id="UP000639772">
    <property type="component" value="Unassembled WGS sequence"/>
</dbReference>
<comment type="caution">
    <text evidence="2">The sequence shown here is derived from an EMBL/GenBank/DDBJ whole genome shotgun (WGS) entry which is preliminary data.</text>
</comment>
<dbReference type="AlphaFoldDB" id="A0A835P3M8"/>
<dbReference type="EMBL" id="JADCNM010000631">
    <property type="protein sequence ID" value="KAG0445971.1"/>
    <property type="molecule type" value="Genomic_DNA"/>
</dbReference>
<accession>A0A835P3M8</accession>
<reference evidence="3 4" key="1">
    <citation type="journal article" date="2020" name="Nat. Food">
        <title>A phased Vanilla planifolia genome enables genetic improvement of flavour and production.</title>
        <authorList>
            <person name="Hasing T."/>
            <person name="Tang H."/>
            <person name="Brym M."/>
            <person name="Khazi F."/>
            <person name="Huang T."/>
            <person name="Chambers A.H."/>
        </authorList>
    </citation>
    <scope>NUCLEOTIDE SEQUENCE [LARGE SCALE GENOMIC DNA]</scope>
    <source>
        <tissue evidence="2">Leaf</tissue>
    </source>
</reference>
<dbReference type="Proteomes" id="UP000636800">
    <property type="component" value="Unassembled WGS sequence"/>
</dbReference>